<evidence type="ECO:0000259" key="1">
    <source>
        <dbReference type="Pfam" id="PF13649"/>
    </source>
</evidence>
<dbReference type="OrthoDB" id="20930at2"/>
<dbReference type="Proteomes" id="UP000031971">
    <property type="component" value="Unassembled WGS sequence"/>
</dbReference>
<reference evidence="2 3" key="1">
    <citation type="submission" date="2015-01" db="EMBL/GenBank/DDBJ databases">
        <title>Genome Sequence of Magnetospirillum magnetotacticum Strain MS-1.</title>
        <authorList>
            <person name="Marinov G.K."/>
            <person name="Smalley M.D."/>
            <person name="DeSalvo G."/>
        </authorList>
    </citation>
    <scope>NUCLEOTIDE SEQUENCE [LARGE SCALE GENOMIC DNA]</scope>
    <source>
        <strain evidence="2 3">MS-1</strain>
    </source>
</reference>
<organism evidence="2 3">
    <name type="scientific">Paramagnetospirillum magnetotacticum MS-1</name>
    <dbReference type="NCBI Taxonomy" id="272627"/>
    <lineage>
        <taxon>Bacteria</taxon>
        <taxon>Pseudomonadati</taxon>
        <taxon>Pseudomonadota</taxon>
        <taxon>Alphaproteobacteria</taxon>
        <taxon>Rhodospirillales</taxon>
        <taxon>Magnetospirillaceae</taxon>
        <taxon>Paramagnetospirillum</taxon>
    </lineage>
</organism>
<dbReference type="STRING" id="272627.CCC_03449"/>
<accession>A0A0C2V2D3</accession>
<keyword evidence="3" id="KW-1185">Reference proteome</keyword>
<name>A0A0C2V2D3_PARME</name>
<proteinExistence type="predicted"/>
<dbReference type="Pfam" id="PF13649">
    <property type="entry name" value="Methyltransf_25"/>
    <property type="match status" value="1"/>
</dbReference>
<dbReference type="InterPro" id="IPR041698">
    <property type="entry name" value="Methyltransf_25"/>
</dbReference>
<dbReference type="EMBL" id="JXSL01000025">
    <property type="protein sequence ID" value="KIL99231.1"/>
    <property type="molecule type" value="Genomic_DNA"/>
</dbReference>
<evidence type="ECO:0000313" key="2">
    <source>
        <dbReference type="EMBL" id="KIL99231.1"/>
    </source>
</evidence>
<comment type="caution">
    <text evidence="2">The sequence shown here is derived from an EMBL/GenBank/DDBJ whole genome shotgun (WGS) entry which is preliminary data.</text>
</comment>
<dbReference type="InterPro" id="IPR029063">
    <property type="entry name" value="SAM-dependent_MTases_sf"/>
</dbReference>
<protein>
    <submittedName>
        <fullName evidence="2">Conserved expressed protein</fullName>
    </submittedName>
</protein>
<evidence type="ECO:0000313" key="3">
    <source>
        <dbReference type="Proteomes" id="UP000031971"/>
    </source>
</evidence>
<dbReference type="Gene3D" id="3.40.50.150">
    <property type="entry name" value="Vaccinia Virus protein VP39"/>
    <property type="match status" value="1"/>
</dbReference>
<dbReference type="SUPFAM" id="SSF53335">
    <property type="entry name" value="S-adenosyl-L-methionine-dependent methyltransferases"/>
    <property type="match status" value="1"/>
</dbReference>
<sequence>MAHADIFNAIYTNKVWGNGSGEGSAEELTRDYRKFLHNFLRANHIRSVVDLGCGDWQFSRHMDWSGIEYCGIDVSSVVLETTRNFSAPNIRFQEMNGIEGELPSADLLICKDVVQHWSNTDILQLFPKLPRFRLALITNAFHPAITENQDIVTGDFRPLNLLAKPFDIKGSYIYCFMAGEPKGVFLWSRGD</sequence>
<dbReference type="AlphaFoldDB" id="A0A0C2V2D3"/>
<gene>
    <name evidence="2" type="ORF">CCC_03449</name>
</gene>
<dbReference type="RefSeq" id="WP_009868616.1">
    <property type="nucleotide sequence ID" value="NZ_JXSL01000025.1"/>
</dbReference>
<feature type="domain" description="Methyltransferase" evidence="1">
    <location>
        <begin position="48"/>
        <end position="129"/>
    </location>
</feature>
<dbReference type="CDD" id="cd02440">
    <property type="entry name" value="AdoMet_MTases"/>
    <property type="match status" value="1"/>
</dbReference>